<dbReference type="Pfam" id="PF08386">
    <property type="entry name" value="Abhydrolase_4"/>
    <property type="match status" value="1"/>
</dbReference>
<dbReference type="InterPro" id="IPR005944">
    <property type="entry name" value="Pro_iminopeptidase"/>
</dbReference>
<organism evidence="14 15">
    <name type="scientific">Umboniibacter marinipuniceus</name>
    <dbReference type="NCBI Taxonomy" id="569599"/>
    <lineage>
        <taxon>Bacteria</taxon>
        <taxon>Pseudomonadati</taxon>
        <taxon>Pseudomonadota</taxon>
        <taxon>Gammaproteobacteria</taxon>
        <taxon>Cellvibrionales</taxon>
        <taxon>Cellvibrionaceae</taxon>
        <taxon>Umboniibacter</taxon>
    </lineage>
</organism>
<evidence type="ECO:0000256" key="11">
    <source>
        <dbReference type="SAM" id="SignalP"/>
    </source>
</evidence>
<name>A0A3M0AK27_9GAMM</name>
<dbReference type="PRINTS" id="PR00793">
    <property type="entry name" value="PROAMNOPTASE"/>
</dbReference>
<evidence type="ECO:0000256" key="5">
    <source>
        <dbReference type="ARBA" id="ARBA00021843"/>
    </source>
</evidence>
<dbReference type="GO" id="GO:0006508">
    <property type="term" value="P:proteolysis"/>
    <property type="evidence" value="ECO:0007669"/>
    <property type="project" value="UniProtKB-KW"/>
</dbReference>
<evidence type="ECO:0000313" key="14">
    <source>
        <dbReference type="EMBL" id="RMA79412.1"/>
    </source>
</evidence>
<dbReference type="InterPro" id="IPR029058">
    <property type="entry name" value="AB_hydrolase_fold"/>
</dbReference>
<evidence type="ECO:0000259" key="13">
    <source>
        <dbReference type="Pfam" id="PF08386"/>
    </source>
</evidence>
<dbReference type="Gene3D" id="3.40.50.1820">
    <property type="entry name" value="alpha/beta hydrolase"/>
    <property type="match status" value="1"/>
</dbReference>
<feature type="domain" description="Peptidase S33 tripeptidyl aminopeptidase-like C-terminal" evidence="13">
    <location>
        <begin position="351"/>
        <end position="435"/>
    </location>
</feature>
<dbReference type="Pfam" id="PF00561">
    <property type="entry name" value="Abhydrolase_1"/>
    <property type="match status" value="1"/>
</dbReference>
<evidence type="ECO:0000256" key="1">
    <source>
        <dbReference type="ARBA" id="ARBA00001585"/>
    </source>
</evidence>
<keyword evidence="11" id="KW-0732">Signal</keyword>
<evidence type="ECO:0000256" key="8">
    <source>
        <dbReference type="ARBA" id="ARBA00022670"/>
    </source>
</evidence>
<dbReference type="GO" id="GO:0005737">
    <property type="term" value="C:cytoplasm"/>
    <property type="evidence" value="ECO:0007669"/>
    <property type="project" value="UniProtKB-SubCell"/>
</dbReference>
<dbReference type="PANTHER" id="PTHR43722:SF1">
    <property type="entry name" value="PROLINE IMINOPEPTIDASE"/>
    <property type="match status" value="1"/>
</dbReference>
<proteinExistence type="inferred from homology"/>
<feature type="signal peptide" evidence="11">
    <location>
        <begin position="1"/>
        <end position="21"/>
    </location>
</feature>
<comment type="catalytic activity">
    <reaction evidence="1">
        <text>Release of N-terminal proline from a peptide.</text>
        <dbReference type="EC" id="3.4.11.5"/>
    </reaction>
</comment>
<accession>A0A3M0AK27</accession>
<dbReference type="Proteomes" id="UP000267187">
    <property type="component" value="Unassembled WGS sequence"/>
</dbReference>
<dbReference type="EMBL" id="REFJ01000004">
    <property type="protein sequence ID" value="RMA79412.1"/>
    <property type="molecule type" value="Genomic_DNA"/>
</dbReference>
<protein>
    <recommendedName>
        <fullName evidence="5">Proline iminopeptidase</fullName>
        <ecNumber evidence="4">3.4.11.5</ecNumber>
    </recommendedName>
    <alternativeName>
        <fullName evidence="10">Prolyl aminopeptidase</fullName>
    </alternativeName>
</protein>
<keyword evidence="6" id="KW-0031">Aminopeptidase</keyword>
<keyword evidence="9" id="KW-0378">Hydrolase</keyword>
<evidence type="ECO:0000256" key="7">
    <source>
        <dbReference type="ARBA" id="ARBA00022490"/>
    </source>
</evidence>
<evidence type="ECO:0000256" key="3">
    <source>
        <dbReference type="ARBA" id="ARBA00010088"/>
    </source>
</evidence>
<keyword evidence="7" id="KW-0963">Cytoplasm</keyword>
<evidence type="ECO:0000256" key="9">
    <source>
        <dbReference type="ARBA" id="ARBA00022801"/>
    </source>
</evidence>
<dbReference type="InterPro" id="IPR000073">
    <property type="entry name" value="AB_hydrolase_1"/>
</dbReference>
<keyword evidence="8" id="KW-0645">Protease</keyword>
<dbReference type="EC" id="3.4.11.5" evidence="4"/>
<evidence type="ECO:0000256" key="2">
    <source>
        <dbReference type="ARBA" id="ARBA00004496"/>
    </source>
</evidence>
<keyword evidence="15" id="KW-1185">Reference proteome</keyword>
<evidence type="ECO:0000256" key="6">
    <source>
        <dbReference type="ARBA" id="ARBA00022438"/>
    </source>
</evidence>
<comment type="similarity">
    <text evidence="3">Belongs to the peptidase S33 family.</text>
</comment>
<dbReference type="SUPFAM" id="SSF53474">
    <property type="entry name" value="alpha/beta-Hydrolases"/>
    <property type="match status" value="1"/>
</dbReference>
<gene>
    <name evidence="14" type="ORF">DFR27_1853</name>
</gene>
<feature type="chain" id="PRO_5018231249" description="Proline iminopeptidase" evidence="11">
    <location>
        <begin position="22"/>
        <end position="470"/>
    </location>
</feature>
<comment type="caution">
    <text evidence="14">The sequence shown here is derived from an EMBL/GenBank/DDBJ whole genome shotgun (WGS) entry which is preliminary data.</text>
</comment>
<dbReference type="AlphaFoldDB" id="A0A3M0AK27"/>
<comment type="subcellular location">
    <subcellularLocation>
        <location evidence="2">Cytoplasm</location>
    </subcellularLocation>
</comment>
<dbReference type="PANTHER" id="PTHR43722">
    <property type="entry name" value="PROLINE IMINOPEPTIDASE"/>
    <property type="match status" value="1"/>
</dbReference>
<dbReference type="InterPro" id="IPR002410">
    <property type="entry name" value="Peptidase_S33"/>
</dbReference>
<feature type="domain" description="AB hydrolase-1" evidence="12">
    <location>
        <begin position="67"/>
        <end position="224"/>
    </location>
</feature>
<evidence type="ECO:0000259" key="12">
    <source>
        <dbReference type="Pfam" id="PF00561"/>
    </source>
</evidence>
<evidence type="ECO:0000256" key="4">
    <source>
        <dbReference type="ARBA" id="ARBA00012568"/>
    </source>
</evidence>
<dbReference type="GO" id="GO:0004177">
    <property type="term" value="F:aminopeptidase activity"/>
    <property type="evidence" value="ECO:0007669"/>
    <property type="project" value="UniProtKB-KW"/>
</dbReference>
<dbReference type="InterPro" id="IPR013595">
    <property type="entry name" value="Pept_S33_TAP-like_C"/>
</dbReference>
<evidence type="ECO:0000256" key="10">
    <source>
        <dbReference type="ARBA" id="ARBA00029605"/>
    </source>
</evidence>
<evidence type="ECO:0000313" key="15">
    <source>
        <dbReference type="Proteomes" id="UP000267187"/>
    </source>
</evidence>
<sequence length="470" mass="51375">MRFLSTFIFISALSYSALSEAASLSEWSSCFRDGYSKQLSCAELSLDDGAVLAVTRKAAVKLGDTKPPIFVLAGGPGQASSELVSLIDAAFGPSNQYHDLYFVDRRATGRSNPWQCELDETVVTEAQIANEVQRCFERSVWPLDQLNSQTSIDDLEALRTLIGADTVNLWGGSWGTRFALLYAQRYPNSVNRMVLDGVAPVSQPVLITAEAAQGAWDELVLLCHANDECLRRFPNPTTQLNQLLASVGDGITISVFDAARGEQVQQTLSRSQVAQVIRGLLYMPEISGQLFYVVDQAQRGNWQPLVSLGTSQNSAAESMYIGLTLSVLCSEELPRVSRTAFDEEFNKGFVGQSWLEFWQLACAHWPTATYGYDEPTLLDHPTLLISGALDPVTPPNYAGLSAQRLANALEIVLPYGGHMNSMRGCMPTQIGRFFEAKDEEINTDCLKGLPPPLFMTNAFGSQLGGGLDND</sequence>
<reference evidence="14 15" key="1">
    <citation type="submission" date="2018-10" db="EMBL/GenBank/DDBJ databases">
        <title>Genomic Encyclopedia of Type Strains, Phase IV (KMG-IV): sequencing the most valuable type-strain genomes for metagenomic binning, comparative biology and taxonomic classification.</title>
        <authorList>
            <person name="Goeker M."/>
        </authorList>
    </citation>
    <scope>NUCLEOTIDE SEQUENCE [LARGE SCALE GENOMIC DNA]</scope>
    <source>
        <strain evidence="14 15">DSM 25080</strain>
    </source>
</reference>
<dbReference type="RefSeq" id="WP_170150829.1">
    <property type="nucleotide sequence ID" value="NZ_REFJ01000004.1"/>
</dbReference>